<protein>
    <submittedName>
        <fullName evidence="2">Uncharacterized protein</fullName>
    </submittedName>
</protein>
<comment type="caution">
    <text evidence="2">The sequence shown here is derived from an EMBL/GenBank/DDBJ whole genome shotgun (WGS) entry which is preliminary data.</text>
</comment>
<evidence type="ECO:0000313" key="2">
    <source>
        <dbReference type="EMBL" id="MBC8574455.1"/>
    </source>
</evidence>
<name>A0ABR7NDK7_9FIRM</name>
<sequence length="198" mass="22875">MAGITRDFLTKKLLITFETSEDVTGQYDDIQGKILTIEAKKYRKRRSLDANAMLWACLGDIAAALNTDKWAVYLRMLRRYGKFTYIIVKPEAVESMKVQWRECEVIGDIKVNGQNAVQMLCYFGSSTYNTQEFSVLLEGVISEMKEMRLHAPTSGDMRRSLQLWEKQHRGDYVEKKEEEKRGTDSKDQEHRTGDPSSE</sequence>
<gene>
    <name evidence="2" type="ORF">H8716_15490</name>
</gene>
<organism evidence="2 3">
    <name type="scientific">Jingyaoa shaoxingensis</name>
    <dbReference type="NCBI Taxonomy" id="2763671"/>
    <lineage>
        <taxon>Bacteria</taxon>
        <taxon>Bacillati</taxon>
        <taxon>Bacillota</taxon>
        <taxon>Clostridia</taxon>
        <taxon>Lachnospirales</taxon>
        <taxon>Lachnospiraceae</taxon>
        <taxon>Jingyaoa</taxon>
    </lineage>
</organism>
<dbReference type="RefSeq" id="WP_249309916.1">
    <property type="nucleotide sequence ID" value="NZ_JACRSZ010000022.1"/>
</dbReference>
<dbReference type="Proteomes" id="UP000657421">
    <property type="component" value="Unassembled WGS sequence"/>
</dbReference>
<feature type="region of interest" description="Disordered" evidence="1">
    <location>
        <begin position="169"/>
        <end position="198"/>
    </location>
</feature>
<dbReference type="Gene3D" id="1.10.3790.10">
    <property type="entry name" value="NinB"/>
    <property type="match status" value="1"/>
</dbReference>
<keyword evidence="3" id="KW-1185">Reference proteome</keyword>
<dbReference type="InterPro" id="IPR036619">
    <property type="entry name" value="NinB_sf"/>
</dbReference>
<accession>A0ABR7NDK7</accession>
<proteinExistence type="predicted"/>
<dbReference type="EMBL" id="JACRSZ010000022">
    <property type="protein sequence ID" value="MBC8574455.1"/>
    <property type="molecule type" value="Genomic_DNA"/>
</dbReference>
<evidence type="ECO:0000313" key="3">
    <source>
        <dbReference type="Proteomes" id="UP000657421"/>
    </source>
</evidence>
<reference evidence="2 3" key="1">
    <citation type="submission" date="2020-08" db="EMBL/GenBank/DDBJ databases">
        <title>Genome public.</title>
        <authorList>
            <person name="Liu C."/>
            <person name="Sun Q."/>
        </authorList>
    </citation>
    <scope>NUCLEOTIDE SEQUENCE [LARGE SCALE GENOMIC DNA]</scope>
    <source>
        <strain evidence="2 3">NSJ-46</strain>
    </source>
</reference>
<dbReference type="SUPFAM" id="SSF103370">
    <property type="entry name" value="NinB"/>
    <property type="match status" value="1"/>
</dbReference>
<evidence type="ECO:0000256" key="1">
    <source>
        <dbReference type="SAM" id="MobiDB-lite"/>
    </source>
</evidence>